<name>F8P857_SERL9</name>
<proteinExistence type="predicted"/>
<gene>
    <name evidence="1" type="ORF">SERLADRAFT_477001</name>
</gene>
<sequence length="300" mass="33772">MLLKTREGKSLLAVEPEIKSIAISTSNTFMITIQHATNKPRNQEEVVTETKSPLHHLHKENDHRGSFVKHGMADDELTNLSSENDEPLRKVPKITFLPITSPSQVDHFPPKQNILGNQNYDEACMDSDSSYVQSEDECSNYEDLGFENSKGERGETLNGRRPIGKRVQEEINYLRSLVVSRPGYEVFCKGKFRRGSSNAAIVAAWKFGVEFEEEYSHTMVPPSIADLGLFGDTFKKRAILCTLEVGYLWMAEAHMGIRVLKRVGLGGTRPNQSVIALVNSTITRKKPKPSLVTYLKQFDE</sequence>
<accession>F8P857</accession>
<organism>
    <name type="scientific">Serpula lacrymans var. lacrymans (strain S7.9)</name>
    <name type="common">Dry rot fungus</name>
    <dbReference type="NCBI Taxonomy" id="578457"/>
    <lineage>
        <taxon>Eukaryota</taxon>
        <taxon>Fungi</taxon>
        <taxon>Dikarya</taxon>
        <taxon>Basidiomycota</taxon>
        <taxon>Agaricomycotina</taxon>
        <taxon>Agaricomycetes</taxon>
        <taxon>Agaricomycetidae</taxon>
        <taxon>Boletales</taxon>
        <taxon>Coniophorineae</taxon>
        <taxon>Serpulaceae</taxon>
        <taxon>Serpula</taxon>
    </lineage>
</organism>
<dbReference type="AlphaFoldDB" id="F8P857"/>
<dbReference type="EMBL" id="GL945440">
    <property type="protein sequence ID" value="EGO20614.1"/>
    <property type="molecule type" value="Genomic_DNA"/>
</dbReference>
<dbReference type="Proteomes" id="UP000008064">
    <property type="component" value="Unassembled WGS sequence"/>
</dbReference>
<protein>
    <submittedName>
        <fullName evidence="1">Uncharacterized protein</fullName>
    </submittedName>
</protein>
<reference evidence="1" key="1">
    <citation type="submission" date="2011-04" db="EMBL/GenBank/DDBJ databases">
        <title>Evolution of plant cell wall degrading machinery underlies the functional diversity of forest fungi.</title>
        <authorList>
            <consortium name="US DOE Joint Genome Institute (JGI-PGF)"/>
            <person name="Eastwood D.C."/>
            <person name="Floudas D."/>
            <person name="Binder M."/>
            <person name="Majcherczyk A."/>
            <person name="Schneider P."/>
            <person name="Aerts A."/>
            <person name="Asiegbu F.O."/>
            <person name="Baker S.E."/>
            <person name="Barry K."/>
            <person name="Bendiksby M."/>
            <person name="Blumentritt M."/>
            <person name="Coutinho P.M."/>
            <person name="Cullen D."/>
            <person name="Cullen D."/>
            <person name="Gathman A."/>
            <person name="Goodell B."/>
            <person name="Henrissat B."/>
            <person name="Ihrmark K."/>
            <person name="Kauserud H."/>
            <person name="Kohler A."/>
            <person name="LaButti K."/>
            <person name="Lapidus A."/>
            <person name="Lavin J.L."/>
            <person name="Lee Y.-H."/>
            <person name="Lindquist E."/>
            <person name="Lilly W."/>
            <person name="Lucas S."/>
            <person name="Morin E."/>
            <person name="Murat C."/>
            <person name="Oguiza J.A."/>
            <person name="Park J."/>
            <person name="Pisabarro A.G."/>
            <person name="Riley R."/>
            <person name="Rosling A."/>
            <person name="Salamov A."/>
            <person name="Schmidt O."/>
            <person name="Schmutz J."/>
            <person name="Skrede I."/>
            <person name="Stenlid J."/>
            <person name="Wiebenga A."/>
            <person name="Xie X."/>
            <person name="Kues U."/>
            <person name="Hibbett D.S."/>
            <person name="Hoffmeister D."/>
            <person name="Hogberg N."/>
            <person name="Martin F."/>
            <person name="Grigoriev I.V."/>
            <person name="Watkinson S.C."/>
        </authorList>
    </citation>
    <scope>NUCLEOTIDE SEQUENCE</scope>
    <source>
        <strain evidence="1">S7.9</strain>
    </source>
</reference>
<dbReference type="HOGENOM" id="CLU_928012_0_0_1"/>
<dbReference type="GeneID" id="18820908"/>
<dbReference type="RefSeq" id="XP_007322580.1">
    <property type="nucleotide sequence ID" value="XM_007322518.1"/>
</dbReference>
<evidence type="ECO:0000313" key="1">
    <source>
        <dbReference type="EMBL" id="EGO20614.1"/>
    </source>
</evidence>
<dbReference type="KEGG" id="sla:SERLADRAFT_477001"/>